<feature type="non-terminal residue" evidence="2">
    <location>
        <position position="1"/>
    </location>
</feature>
<keyword evidence="3" id="KW-1185">Reference proteome</keyword>
<feature type="region of interest" description="Disordered" evidence="1">
    <location>
        <begin position="1"/>
        <end position="50"/>
    </location>
</feature>
<evidence type="ECO:0000313" key="2">
    <source>
        <dbReference type="EMBL" id="CAG5128112.1"/>
    </source>
</evidence>
<feature type="compositionally biased region" description="Polar residues" evidence="1">
    <location>
        <begin position="29"/>
        <end position="50"/>
    </location>
</feature>
<protein>
    <submittedName>
        <fullName evidence="2">Uncharacterized protein</fullName>
    </submittedName>
</protein>
<evidence type="ECO:0000313" key="3">
    <source>
        <dbReference type="Proteomes" id="UP000678393"/>
    </source>
</evidence>
<gene>
    <name evidence="2" type="ORF">CUNI_LOCUS13670</name>
</gene>
<feature type="compositionally biased region" description="Low complexity" evidence="1">
    <location>
        <begin position="7"/>
        <end position="17"/>
    </location>
</feature>
<name>A0A8S3ZLK1_9EUPU</name>
<sequence length="50" mass="5445">TEADIPSSSYPNSSFLSAHTKESEDILDSQGNPSHTQEQPVLQHSSLAYI</sequence>
<comment type="caution">
    <text evidence="2">The sequence shown here is derived from an EMBL/GenBank/DDBJ whole genome shotgun (WGS) entry which is preliminary data.</text>
</comment>
<accession>A0A8S3ZLK1</accession>
<evidence type="ECO:0000256" key="1">
    <source>
        <dbReference type="SAM" id="MobiDB-lite"/>
    </source>
</evidence>
<organism evidence="2 3">
    <name type="scientific">Candidula unifasciata</name>
    <dbReference type="NCBI Taxonomy" id="100452"/>
    <lineage>
        <taxon>Eukaryota</taxon>
        <taxon>Metazoa</taxon>
        <taxon>Spiralia</taxon>
        <taxon>Lophotrochozoa</taxon>
        <taxon>Mollusca</taxon>
        <taxon>Gastropoda</taxon>
        <taxon>Heterobranchia</taxon>
        <taxon>Euthyneura</taxon>
        <taxon>Panpulmonata</taxon>
        <taxon>Eupulmonata</taxon>
        <taxon>Stylommatophora</taxon>
        <taxon>Helicina</taxon>
        <taxon>Helicoidea</taxon>
        <taxon>Geomitridae</taxon>
        <taxon>Candidula</taxon>
    </lineage>
</organism>
<reference evidence="2" key="1">
    <citation type="submission" date="2021-04" db="EMBL/GenBank/DDBJ databases">
        <authorList>
            <consortium name="Molecular Ecology Group"/>
        </authorList>
    </citation>
    <scope>NUCLEOTIDE SEQUENCE</scope>
</reference>
<dbReference type="AlphaFoldDB" id="A0A8S3ZLK1"/>
<dbReference type="EMBL" id="CAJHNH020002928">
    <property type="protein sequence ID" value="CAG5128112.1"/>
    <property type="molecule type" value="Genomic_DNA"/>
</dbReference>
<dbReference type="Proteomes" id="UP000678393">
    <property type="component" value="Unassembled WGS sequence"/>
</dbReference>
<proteinExistence type="predicted"/>